<evidence type="ECO:0000313" key="3">
    <source>
        <dbReference type="Proteomes" id="UP000619238"/>
    </source>
</evidence>
<dbReference type="Proteomes" id="UP000619238">
    <property type="component" value="Unassembled WGS sequence"/>
</dbReference>
<evidence type="ECO:0000256" key="1">
    <source>
        <dbReference type="SAM" id="MobiDB-lite"/>
    </source>
</evidence>
<gene>
    <name evidence="2" type="ORF">H2O64_12455</name>
</gene>
<dbReference type="EMBL" id="JACGWS010000007">
    <property type="protein sequence ID" value="MBC8755480.1"/>
    <property type="molecule type" value="Genomic_DNA"/>
</dbReference>
<protein>
    <recommendedName>
        <fullName evidence="4">Secreted protein</fullName>
    </recommendedName>
</protein>
<dbReference type="RefSeq" id="WP_187562533.1">
    <property type="nucleotide sequence ID" value="NZ_JACGWS010000007.1"/>
</dbReference>
<reference evidence="2 3" key="1">
    <citation type="submission" date="2020-07" db="EMBL/GenBank/DDBJ databases">
        <title>Description of Kordia aestuariivivens sp. nov., isolated from a tidal flat.</title>
        <authorList>
            <person name="Park S."/>
            <person name="Yoon J.-H."/>
        </authorList>
    </citation>
    <scope>NUCLEOTIDE SEQUENCE [LARGE SCALE GENOMIC DNA]</scope>
    <source>
        <strain evidence="2 3">YSTF-M3</strain>
    </source>
</reference>
<evidence type="ECO:0000313" key="2">
    <source>
        <dbReference type="EMBL" id="MBC8755480.1"/>
    </source>
</evidence>
<proteinExistence type="predicted"/>
<evidence type="ECO:0008006" key="4">
    <source>
        <dbReference type="Google" id="ProtNLM"/>
    </source>
</evidence>
<organism evidence="2 3">
    <name type="scientific">Kordia aestuariivivens</name>
    <dbReference type="NCBI Taxonomy" id="2759037"/>
    <lineage>
        <taxon>Bacteria</taxon>
        <taxon>Pseudomonadati</taxon>
        <taxon>Bacteroidota</taxon>
        <taxon>Flavobacteriia</taxon>
        <taxon>Flavobacteriales</taxon>
        <taxon>Flavobacteriaceae</taxon>
        <taxon>Kordia</taxon>
    </lineage>
</organism>
<feature type="region of interest" description="Disordered" evidence="1">
    <location>
        <begin position="35"/>
        <end position="54"/>
    </location>
</feature>
<comment type="caution">
    <text evidence="2">The sequence shown here is derived from an EMBL/GenBank/DDBJ whole genome shotgun (WGS) entry which is preliminary data.</text>
</comment>
<sequence length="54" mass="5903">MKKFSLIILTVFLNGAIFSCTPNSIAEDEIQFEQQATEGDDGKIIPDVDEPTGD</sequence>
<keyword evidence="3" id="KW-1185">Reference proteome</keyword>
<dbReference type="PROSITE" id="PS51257">
    <property type="entry name" value="PROKAR_LIPOPROTEIN"/>
    <property type="match status" value="1"/>
</dbReference>
<name>A0ABR7QAB5_9FLAO</name>
<accession>A0ABR7QAB5</accession>